<gene>
    <name evidence="4" type="ORF">NNL22_00490</name>
</gene>
<dbReference type="AlphaFoldDB" id="A0A9E8HST6"/>
<dbReference type="RefSeq" id="WP_251811077.1">
    <property type="nucleotide sequence ID" value="NZ_CP101527.1"/>
</dbReference>
<dbReference type="Gene3D" id="3.40.250.10">
    <property type="entry name" value="Rhodanese-like domain"/>
    <property type="match status" value="1"/>
</dbReference>
<name>A0A9E8HST6_9ALTE</name>
<organism evidence="4 5">
    <name type="scientific">Alkalimarinus sediminis</name>
    <dbReference type="NCBI Taxonomy" id="1632866"/>
    <lineage>
        <taxon>Bacteria</taxon>
        <taxon>Pseudomonadati</taxon>
        <taxon>Pseudomonadota</taxon>
        <taxon>Gammaproteobacteria</taxon>
        <taxon>Alteromonadales</taxon>
        <taxon>Alteromonadaceae</taxon>
        <taxon>Alkalimarinus</taxon>
    </lineage>
</organism>
<dbReference type="GO" id="GO:0005952">
    <property type="term" value="C:cAMP-dependent protein kinase complex"/>
    <property type="evidence" value="ECO:0007669"/>
    <property type="project" value="InterPro"/>
</dbReference>
<dbReference type="SUPFAM" id="SSF51206">
    <property type="entry name" value="cAMP-binding domain-like"/>
    <property type="match status" value="2"/>
</dbReference>
<proteinExistence type="predicted"/>
<dbReference type="GO" id="GO:0030552">
    <property type="term" value="F:cAMP binding"/>
    <property type="evidence" value="ECO:0007669"/>
    <property type="project" value="TreeGrafter"/>
</dbReference>
<dbReference type="Pfam" id="PF00027">
    <property type="entry name" value="cNMP_binding"/>
    <property type="match status" value="1"/>
</dbReference>
<evidence type="ECO:0000313" key="5">
    <source>
        <dbReference type="Proteomes" id="UP001164472"/>
    </source>
</evidence>
<dbReference type="InterPro" id="IPR000595">
    <property type="entry name" value="cNMP-bd_dom"/>
</dbReference>
<dbReference type="Gene3D" id="2.60.120.10">
    <property type="entry name" value="Jelly Rolls"/>
    <property type="match status" value="1"/>
</dbReference>
<dbReference type="EMBL" id="CP101527">
    <property type="protein sequence ID" value="UZW75119.1"/>
    <property type="molecule type" value="Genomic_DNA"/>
</dbReference>
<sequence>MSLQAQYNITEKTMAGYSPLDQLAPTYLVEVIKKGSVVVFEAGDVLFEKGHELGFHYYLLAGKITVKKGLFSSTTIDSKRKESLHPINNLIPSDSTVKAQTAGHLFLVDPKLLDRALAWSESNPKGDQSGSNKQSKTTTPSQVQGEFDEEYFNWMTSLLEFPLFLNLPPANITELFDQFERVEVEKGQTIIQEEDEGDYFYLLINGSAKVVVGDQNAKLATLRPGAYFGEEALVSDIVRSASVIMEEDGCLARLDKESFQKLLHNPLVKYVSKAEYQKTVAAAEEKIALLDIRSLSEFEYIPMPDCLHIPLSDLRSSLAKLDKSTAYYLTEDGGQRSDIAAHILSQNQFKVFVLRN</sequence>
<feature type="region of interest" description="Disordered" evidence="1">
    <location>
        <begin position="121"/>
        <end position="143"/>
    </location>
</feature>
<dbReference type="PROSITE" id="PS50206">
    <property type="entry name" value="RHODANESE_3"/>
    <property type="match status" value="1"/>
</dbReference>
<reference evidence="4" key="1">
    <citation type="submission" date="2022-07" db="EMBL/GenBank/DDBJ databases">
        <title>Alkalimarinus sp. nov., isolated from gut of a Alitta virens.</title>
        <authorList>
            <person name="Yang A.I."/>
            <person name="Shin N.-R."/>
        </authorList>
    </citation>
    <scope>NUCLEOTIDE SEQUENCE</scope>
    <source>
        <strain evidence="4">FA028</strain>
    </source>
</reference>
<dbReference type="GO" id="GO:0005829">
    <property type="term" value="C:cytosol"/>
    <property type="evidence" value="ECO:0007669"/>
    <property type="project" value="TreeGrafter"/>
</dbReference>
<dbReference type="PROSITE" id="PS50042">
    <property type="entry name" value="CNMP_BINDING_3"/>
    <property type="match status" value="1"/>
</dbReference>
<dbReference type="PRINTS" id="PR00103">
    <property type="entry name" value="CAMPKINASE"/>
</dbReference>
<feature type="domain" description="Cyclic nucleotide-binding" evidence="2">
    <location>
        <begin position="163"/>
        <end position="263"/>
    </location>
</feature>
<dbReference type="InterPro" id="IPR001763">
    <property type="entry name" value="Rhodanese-like_dom"/>
</dbReference>
<dbReference type="PANTHER" id="PTHR11635:SF152">
    <property type="entry name" value="CAMP-DEPENDENT PROTEIN KINASE TYPE I REGULATORY SUBUNIT-RELATED"/>
    <property type="match status" value="1"/>
</dbReference>
<dbReference type="SUPFAM" id="SSF52821">
    <property type="entry name" value="Rhodanese/Cell cycle control phosphatase"/>
    <property type="match status" value="1"/>
</dbReference>
<dbReference type="InterPro" id="IPR050503">
    <property type="entry name" value="cAMP-dep_PK_reg_su-like"/>
</dbReference>
<dbReference type="SMART" id="SM00100">
    <property type="entry name" value="cNMP"/>
    <property type="match status" value="1"/>
</dbReference>
<evidence type="ECO:0000313" key="4">
    <source>
        <dbReference type="EMBL" id="UZW75119.1"/>
    </source>
</evidence>
<evidence type="ECO:0000259" key="3">
    <source>
        <dbReference type="PROSITE" id="PS50206"/>
    </source>
</evidence>
<dbReference type="InterPro" id="IPR018490">
    <property type="entry name" value="cNMP-bd_dom_sf"/>
</dbReference>
<accession>A0A9E8HST6</accession>
<dbReference type="KEGG" id="asem:NNL22_00490"/>
<keyword evidence="5" id="KW-1185">Reference proteome</keyword>
<dbReference type="PANTHER" id="PTHR11635">
    <property type="entry name" value="CAMP-DEPENDENT PROTEIN KINASE REGULATORY CHAIN"/>
    <property type="match status" value="1"/>
</dbReference>
<dbReference type="InterPro" id="IPR036873">
    <property type="entry name" value="Rhodanese-like_dom_sf"/>
</dbReference>
<feature type="domain" description="Rhodanese" evidence="3">
    <location>
        <begin position="283"/>
        <end position="354"/>
    </location>
</feature>
<dbReference type="GO" id="GO:0034236">
    <property type="term" value="F:protein kinase A catalytic subunit binding"/>
    <property type="evidence" value="ECO:0007669"/>
    <property type="project" value="TreeGrafter"/>
</dbReference>
<dbReference type="InterPro" id="IPR014710">
    <property type="entry name" value="RmlC-like_jellyroll"/>
</dbReference>
<evidence type="ECO:0000259" key="2">
    <source>
        <dbReference type="PROSITE" id="PS50042"/>
    </source>
</evidence>
<dbReference type="Proteomes" id="UP001164472">
    <property type="component" value="Chromosome"/>
</dbReference>
<evidence type="ECO:0000256" key="1">
    <source>
        <dbReference type="SAM" id="MobiDB-lite"/>
    </source>
</evidence>
<dbReference type="CDD" id="cd00038">
    <property type="entry name" value="CAP_ED"/>
    <property type="match status" value="1"/>
</dbReference>
<dbReference type="GO" id="GO:0004862">
    <property type="term" value="F:cAMP-dependent protein kinase inhibitor activity"/>
    <property type="evidence" value="ECO:0007669"/>
    <property type="project" value="TreeGrafter"/>
</dbReference>
<protein>
    <submittedName>
        <fullName evidence="4">Cyclic nucleotide-binding domain-containing protein</fullName>
    </submittedName>
</protein>